<keyword evidence="3" id="KW-0540">Nuclease</keyword>
<dbReference type="InterPro" id="IPR041588">
    <property type="entry name" value="Integrase_H2C2"/>
</dbReference>
<evidence type="ECO:0000313" key="11">
    <source>
        <dbReference type="Proteomes" id="UP000663879"/>
    </source>
</evidence>
<keyword evidence="11" id="KW-1185">Reference proteome</keyword>
<dbReference type="Proteomes" id="UP000663879">
    <property type="component" value="Unassembled WGS sequence"/>
</dbReference>
<dbReference type="Gene3D" id="3.10.10.10">
    <property type="entry name" value="HIV Type 1 Reverse Transcriptase, subunit A, domain 1"/>
    <property type="match status" value="1"/>
</dbReference>
<dbReference type="CDD" id="cd01647">
    <property type="entry name" value="RT_LTR"/>
    <property type="match status" value="1"/>
</dbReference>
<dbReference type="InterPro" id="IPR041373">
    <property type="entry name" value="RT_RNaseH"/>
</dbReference>
<dbReference type="AlphaFoldDB" id="A0A813MCI4"/>
<evidence type="ECO:0000256" key="3">
    <source>
        <dbReference type="ARBA" id="ARBA00022722"/>
    </source>
</evidence>
<proteinExistence type="predicted"/>
<dbReference type="Gene3D" id="3.30.420.10">
    <property type="entry name" value="Ribonuclease H-like superfamily/Ribonuclease H"/>
    <property type="match status" value="1"/>
</dbReference>
<evidence type="ECO:0000313" key="10">
    <source>
        <dbReference type="EMBL" id="CAF0717686.1"/>
    </source>
</evidence>
<dbReference type="GO" id="GO:0016787">
    <property type="term" value="F:hydrolase activity"/>
    <property type="evidence" value="ECO:0007669"/>
    <property type="project" value="UniProtKB-KW"/>
</dbReference>
<evidence type="ECO:0000256" key="6">
    <source>
        <dbReference type="ARBA" id="ARBA00022918"/>
    </source>
</evidence>
<feature type="domain" description="Integrase catalytic" evidence="9">
    <location>
        <begin position="466"/>
        <end position="620"/>
    </location>
</feature>
<dbReference type="PROSITE" id="PS50994">
    <property type="entry name" value="INTEGRASE"/>
    <property type="match status" value="1"/>
</dbReference>
<evidence type="ECO:0008006" key="12">
    <source>
        <dbReference type="Google" id="ProtNLM"/>
    </source>
</evidence>
<dbReference type="InterPro" id="IPR012337">
    <property type="entry name" value="RNaseH-like_sf"/>
</dbReference>
<organism evidence="10 11">
    <name type="scientific">Brachionus calyciflorus</name>
    <dbReference type="NCBI Taxonomy" id="104777"/>
    <lineage>
        <taxon>Eukaryota</taxon>
        <taxon>Metazoa</taxon>
        <taxon>Spiralia</taxon>
        <taxon>Gnathifera</taxon>
        <taxon>Rotifera</taxon>
        <taxon>Eurotatoria</taxon>
        <taxon>Monogononta</taxon>
        <taxon>Pseudotrocha</taxon>
        <taxon>Ploima</taxon>
        <taxon>Brachionidae</taxon>
        <taxon>Brachionus</taxon>
    </lineage>
</organism>
<name>A0A813MCI4_9BILA</name>
<dbReference type="GO" id="GO:0003964">
    <property type="term" value="F:RNA-directed DNA polymerase activity"/>
    <property type="evidence" value="ECO:0007669"/>
    <property type="project" value="UniProtKB-KW"/>
</dbReference>
<dbReference type="FunFam" id="3.30.70.270:FF:000003">
    <property type="entry name" value="Transposon Ty3-G Gag-Pol polyprotein"/>
    <property type="match status" value="1"/>
</dbReference>
<dbReference type="CDD" id="cd09274">
    <property type="entry name" value="RNase_HI_RT_Ty3"/>
    <property type="match status" value="1"/>
</dbReference>
<keyword evidence="6" id="KW-0695">RNA-directed DNA polymerase</keyword>
<dbReference type="GO" id="GO:0004519">
    <property type="term" value="F:endonuclease activity"/>
    <property type="evidence" value="ECO:0007669"/>
    <property type="project" value="UniProtKB-KW"/>
</dbReference>
<feature type="region of interest" description="Disordered" evidence="7">
    <location>
        <begin position="728"/>
        <end position="778"/>
    </location>
</feature>
<evidence type="ECO:0000259" key="8">
    <source>
        <dbReference type="PROSITE" id="PS50878"/>
    </source>
</evidence>
<evidence type="ECO:0000256" key="2">
    <source>
        <dbReference type="ARBA" id="ARBA00022695"/>
    </source>
</evidence>
<dbReference type="InterPro" id="IPR043502">
    <property type="entry name" value="DNA/RNA_pol_sf"/>
</dbReference>
<dbReference type="Pfam" id="PF17921">
    <property type="entry name" value="Integrase_H2C2"/>
    <property type="match status" value="1"/>
</dbReference>
<dbReference type="PANTHER" id="PTHR37984">
    <property type="entry name" value="PROTEIN CBG26694"/>
    <property type="match status" value="1"/>
</dbReference>
<dbReference type="Pfam" id="PF17917">
    <property type="entry name" value="RT_RNaseH"/>
    <property type="match status" value="1"/>
</dbReference>
<dbReference type="InterPro" id="IPR050951">
    <property type="entry name" value="Retrovirus_Pol_polyprotein"/>
</dbReference>
<dbReference type="Gene3D" id="1.10.340.70">
    <property type="match status" value="1"/>
</dbReference>
<feature type="compositionally biased region" description="Low complexity" evidence="7">
    <location>
        <begin position="760"/>
        <end position="774"/>
    </location>
</feature>
<dbReference type="SUPFAM" id="SSF56672">
    <property type="entry name" value="DNA/RNA polymerases"/>
    <property type="match status" value="1"/>
</dbReference>
<keyword evidence="5" id="KW-0378">Hydrolase</keyword>
<dbReference type="GO" id="GO:0003676">
    <property type="term" value="F:nucleic acid binding"/>
    <property type="evidence" value="ECO:0007669"/>
    <property type="project" value="InterPro"/>
</dbReference>
<evidence type="ECO:0000256" key="7">
    <source>
        <dbReference type="SAM" id="MobiDB-lite"/>
    </source>
</evidence>
<dbReference type="OrthoDB" id="10055277at2759"/>
<evidence type="ECO:0000256" key="5">
    <source>
        <dbReference type="ARBA" id="ARBA00022801"/>
    </source>
</evidence>
<dbReference type="Gene3D" id="3.30.70.270">
    <property type="match status" value="2"/>
</dbReference>
<evidence type="ECO:0000256" key="4">
    <source>
        <dbReference type="ARBA" id="ARBA00022759"/>
    </source>
</evidence>
<accession>A0A813MCI4</accession>
<protein>
    <recommendedName>
        <fullName evidence="12">Integrase catalytic domain-containing protein</fullName>
    </recommendedName>
</protein>
<dbReference type="InterPro" id="IPR036397">
    <property type="entry name" value="RNaseH_sf"/>
</dbReference>
<keyword evidence="4" id="KW-0255">Endonuclease</keyword>
<dbReference type="Pfam" id="PF00665">
    <property type="entry name" value="rve"/>
    <property type="match status" value="1"/>
</dbReference>
<evidence type="ECO:0000259" key="9">
    <source>
        <dbReference type="PROSITE" id="PS50994"/>
    </source>
</evidence>
<dbReference type="InterPro" id="IPR001584">
    <property type="entry name" value="Integrase_cat-core"/>
</dbReference>
<feature type="domain" description="Reverse transcriptase" evidence="8">
    <location>
        <begin position="1"/>
        <end position="95"/>
    </location>
</feature>
<dbReference type="Pfam" id="PF00078">
    <property type="entry name" value="RVT_1"/>
    <property type="match status" value="1"/>
</dbReference>
<sequence length="827" mass="94423">MTTFSTHIGLFRDKRLNFGYCSAAEMFQYLVSEVLKELEGVLNVSDDIIVYGRTEEEYMERLHKVLERLEKSGLTANPEKCEFGKRSIEFFGVVFSEKGVAPSEERIKALKSLGPPKDKKELESFLVFATFSAIFILDFSTITEPLRHLVRNSEGNKIKWETHHNDALEKLKESLSTDAIAYFDPNWESELVVDASPVGLACILIQVDPKNAKNKREVAYASRTLSELERKYAHVEKEALACIYGCERFYVYVFGKKFKLVTDNKAVQFIYNGTKGRSQARIERWGLRLSCFDFEVIHRPGLSNIADYMSRHPDPEEKSADEWLSEEFVNFVVTNSMPKSITREQVVNETEKDVLLQLVKNSLSKSFIKSEDRTKLGVFYKLLGEIMVTNDGILLRDRRIILPSALQRLTVKIAHEAHLGIVKTKGILRSKVWFPNLDKQVEQEVKNCRVCQCCTSEKLTITPVVMSKMPENVWQEVSIDFFGPLPNGEYGLVVEDDCPRFVSIKIAKSTSAEPTISRLEDVFTYFGIPGVIRTDNGPPFNSKAFRDYCVNLGIRHRKITPPRANGKCERFMQNLGKFVSGLNLYGKNWKCGLNILVRSYNSAPHCTTKVAPVMLMFNRSNFTKLPSIDFKETQWGENLKKARVDLQPGDWVLIKQKKENKLTAKYEVVATKGTMVTVRDKAREVTRNTTFFKKIILNATEAAELTSAPERELNNLDAHDNERYGSLIQQEVETDKEINESGDEIQESDENENTAQEFHSLSSSESNSPTSTSPINQLEKRTLELATKKLLRSCKKAIDYKKTKFQIKTLFCLSIFCDYFYCSLKSI</sequence>
<keyword evidence="2" id="KW-0548">Nucleotidyltransferase</keyword>
<gene>
    <name evidence="10" type="ORF">OXX778_LOCUS1848</name>
</gene>
<dbReference type="GO" id="GO:0015074">
    <property type="term" value="P:DNA integration"/>
    <property type="evidence" value="ECO:0007669"/>
    <property type="project" value="InterPro"/>
</dbReference>
<comment type="caution">
    <text evidence="10">The sequence shown here is derived from an EMBL/GenBank/DDBJ whole genome shotgun (WGS) entry which is preliminary data.</text>
</comment>
<dbReference type="SUPFAM" id="SSF53098">
    <property type="entry name" value="Ribonuclease H-like"/>
    <property type="match status" value="1"/>
</dbReference>
<feature type="compositionally biased region" description="Acidic residues" evidence="7">
    <location>
        <begin position="740"/>
        <end position="752"/>
    </location>
</feature>
<dbReference type="InterPro" id="IPR000477">
    <property type="entry name" value="RT_dom"/>
</dbReference>
<reference evidence="10" key="1">
    <citation type="submission" date="2021-02" db="EMBL/GenBank/DDBJ databases">
        <authorList>
            <person name="Nowell W R."/>
        </authorList>
    </citation>
    <scope>NUCLEOTIDE SEQUENCE</scope>
    <source>
        <strain evidence="10">Ploen Becks lab</strain>
    </source>
</reference>
<dbReference type="PANTHER" id="PTHR37984:SF11">
    <property type="entry name" value="INTEGRASE CATALYTIC DOMAIN-CONTAINING PROTEIN"/>
    <property type="match status" value="1"/>
</dbReference>
<evidence type="ECO:0000256" key="1">
    <source>
        <dbReference type="ARBA" id="ARBA00022679"/>
    </source>
</evidence>
<dbReference type="InterPro" id="IPR043128">
    <property type="entry name" value="Rev_trsase/Diguanyl_cyclase"/>
</dbReference>
<dbReference type="EMBL" id="CAJNOC010000129">
    <property type="protein sequence ID" value="CAF0717686.1"/>
    <property type="molecule type" value="Genomic_DNA"/>
</dbReference>
<keyword evidence="1" id="KW-0808">Transferase</keyword>
<dbReference type="PROSITE" id="PS50878">
    <property type="entry name" value="RT_POL"/>
    <property type="match status" value="1"/>
</dbReference>